<reference evidence="2" key="1">
    <citation type="submission" date="2020-02" db="EMBL/GenBank/DDBJ databases">
        <authorList>
            <person name="Meier V. D."/>
        </authorList>
    </citation>
    <scope>NUCLEOTIDE SEQUENCE</scope>
    <source>
        <strain evidence="2">AVDCRST_MAG77</strain>
    </source>
</reference>
<accession>A0A6J4H3K6</accession>
<name>A0A6J4H3K6_9CHLR</name>
<protein>
    <submittedName>
        <fullName evidence="2">Pterin-4-alpha-carbinolamine dehydratase</fullName>
        <ecNumber evidence="2">4.2.1.96</ecNumber>
    </submittedName>
</protein>
<feature type="region of interest" description="Disordered" evidence="1">
    <location>
        <begin position="1"/>
        <end position="112"/>
    </location>
</feature>
<evidence type="ECO:0000313" key="2">
    <source>
        <dbReference type="EMBL" id="CAA9213139.1"/>
    </source>
</evidence>
<dbReference type="GO" id="GO:0008124">
    <property type="term" value="F:4-alpha-hydroxytetrahydrobiopterin dehydratase activity"/>
    <property type="evidence" value="ECO:0007669"/>
    <property type="project" value="UniProtKB-EC"/>
</dbReference>
<proteinExistence type="predicted"/>
<feature type="compositionally biased region" description="Basic and acidic residues" evidence="1">
    <location>
        <begin position="89"/>
        <end position="112"/>
    </location>
</feature>
<dbReference type="EC" id="4.2.1.96" evidence="2"/>
<dbReference type="EMBL" id="CADCTC010000006">
    <property type="protein sequence ID" value="CAA9213139.1"/>
    <property type="molecule type" value="Genomic_DNA"/>
</dbReference>
<gene>
    <name evidence="2" type="ORF">AVDCRST_MAG77-59</name>
</gene>
<organism evidence="2">
    <name type="scientific">uncultured Chloroflexota bacterium</name>
    <dbReference type="NCBI Taxonomy" id="166587"/>
    <lineage>
        <taxon>Bacteria</taxon>
        <taxon>Bacillati</taxon>
        <taxon>Chloroflexota</taxon>
        <taxon>environmental samples</taxon>
    </lineage>
</organism>
<sequence>AAAATATGREAMRAVRGRHGATAAGGGGAPAGAGAGVEGGGGQAAGEGVPVQGLPGGGGVRERHHAGGRGGRTPSGPTRALGRGAGDAVDARRGWIDRERLHPGGEDRPGRV</sequence>
<dbReference type="AlphaFoldDB" id="A0A6J4H3K6"/>
<feature type="non-terminal residue" evidence="2">
    <location>
        <position position="1"/>
    </location>
</feature>
<feature type="compositionally biased region" description="Gly residues" evidence="1">
    <location>
        <begin position="23"/>
        <end position="45"/>
    </location>
</feature>
<feature type="non-terminal residue" evidence="2">
    <location>
        <position position="112"/>
    </location>
</feature>
<evidence type="ECO:0000256" key="1">
    <source>
        <dbReference type="SAM" id="MobiDB-lite"/>
    </source>
</evidence>
<keyword evidence="2" id="KW-0456">Lyase</keyword>